<reference evidence="2 3" key="1">
    <citation type="submission" date="2018-08" db="EMBL/GenBank/DDBJ databases">
        <title>Genomic Encyclopedia of Archaeal and Bacterial Type Strains, Phase II (KMG-II): from individual species to whole genera.</title>
        <authorList>
            <person name="Goeker M."/>
        </authorList>
    </citation>
    <scope>NUCLEOTIDE SEQUENCE [LARGE SCALE GENOMIC DNA]</scope>
    <source>
        <strain evidence="2 3">DSM 5002</strain>
    </source>
</reference>
<dbReference type="Proteomes" id="UP000266273">
    <property type="component" value="Unassembled WGS sequence"/>
</dbReference>
<keyword evidence="1" id="KW-0732">Signal</keyword>
<evidence type="ECO:0000313" key="3">
    <source>
        <dbReference type="Proteomes" id="UP000266273"/>
    </source>
</evidence>
<comment type="caution">
    <text evidence="2">The sequence shown here is derived from an EMBL/GenBank/DDBJ whole genome shotgun (WGS) entry which is preliminary data.</text>
</comment>
<keyword evidence="3" id="KW-1185">Reference proteome</keyword>
<protein>
    <submittedName>
        <fullName evidence="2">Invasion protein IalB</fullName>
    </submittedName>
</protein>
<dbReference type="AlphaFoldDB" id="A0A397Q2P7"/>
<proteinExistence type="predicted"/>
<dbReference type="Gene3D" id="2.60.40.1880">
    <property type="entry name" value="Invasion associated locus B (IalB) protein"/>
    <property type="match status" value="1"/>
</dbReference>
<dbReference type="Pfam" id="PF06776">
    <property type="entry name" value="IalB"/>
    <property type="match status" value="1"/>
</dbReference>
<dbReference type="InterPro" id="IPR038696">
    <property type="entry name" value="IalB_sf"/>
</dbReference>
<name>A0A397Q2P7_9HYPH</name>
<evidence type="ECO:0000313" key="2">
    <source>
        <dbReference type="EMBL" id="RIA55328.1"/>
    </source>
</evidence>
<dbReference type="InterPro" id="IPR010642">
    <property type="entry name" value="Invasion_prot_B"/>
</dbReference>
<sequence length="226" mass="24583">MLDVTMNKICRSAFALCGLVAGAALAGSLLISSHAAAQEEQKQKSQAAWVKLCEKAPSLQEEGKELDVCLTHHERIDGNTGRVLVSAAIRQVEGKDTRSLMVMVPLGMALPAGVQAKVDDNEPIKLKYTLCHVGGCTAETEATDEIIEQFRQGEKLVVAAMNLSGKPIGFPVPLSGFTKAYAGDPVDNEKYRAARQQLMQTIRKRQMAMMKKAQEEQQNKQEGEGQ</sequence>
<feature type="signal peptide" evidence="1">
    <location>
        <begin position="1"/>
        <end position="26"/>
    </location>
</feature>
<gene>
    <name evidence="2" type="ORF">BXY53_0389</name>
</gene>
<dbReference type="OrthoDB" id="8017994at2"/>
<organism evidence="2 3">
    <name type="scientific">Dichotomicrobium thermohalophilum</name>
    <dbReference type="NCBI Taxonomy" id="933063"/>
    <lineage>
        <taxon>Bacteria</taxon>
        <taxon>Pseudomonadati</taxon>
        <taxon>Pseudomonadota</taxon>
        <taxon>Alphaproteobacteria</taxon>
        <taxon>Hyphomicrobiales</taxon>
        <taxon>Hyphomicrobiaceae</taxon>
        <taxon>Dichotomicrobium</taxon>
    </lineage>
</organism>
<accession>A0A397Q2P7</accession>
<feature type="chain" id="PRO_5017204869" evidence="1">
    <location>
        <begin position="27"/>
        <end position="226"/>
    </location>
</feature>
<evidence type="ECO:0000256" key="1">
    <source>
        <dbReference type="SAM" id="SignalP"/>
    </source>
</evidence>
<dbReference type="EMBL" id="QXDF01000001">
    <property type="protein sequence ID" value="RIA55328.1"/>
    <property type="molecule type" value="Genomic_DNA"/>
</dbReference>